<dbReference type="InterPro" id="IPR043502">
    <property type="entry name" value="DNA/RNA_pol_sf"/>
</dbReference>
<evidence type="ECO:0000313" key="3">
    <source>
        <dbReference type="Proteomes" id="UP000887013"/>
    </source>
</evidence>
<dbReference type="InterPro" id="IPR041577">
    <property type="entry name" value="RT_RNaseH_2"/>
</dbReference>
<organism evidence="2 3">
    <name type="scientific">Nephila pilipes</name>
    <name type="common">Giant wood spider</name>
    <name type="synonym">Nephila maculata</name>
    <dbReference type="NCBI Taxonomy" id="299642"/>
    <lineage>
        <taxon>Eukaryota</taxon>
        <taxon>Metazoa</taxon>
        <taxon>Ecdysozoa</taxon>
        <taxon>Arthropoda</taxon>
        <taxon>Chelicerata</taxon>
        <taxon>Arachnida</taxon>
        <taxon>Araneae</taxon>
        <taxon>Araneomorphae</taxon>
        <taxon>Entelegynae</taxon>
        <taxon>Araneoidea</taxon>
        <taxon>Nephilidae</taxon>
        <taxon>Nephila</taxon>
    </lineage>
</organism>
<dbReference type="Gene3D" id="3.10.20.370">
    <property type="match status" value="1"/>
</dbReference>
<dbReference type="PANTHER" id="PTHR34072:SF23">
    <property type="entry name" value="REVERSE TRANSCRIPTASE_RETROTRANSPOSON-DERIVED PROTEIN RNASE H-LIKE DOMAIN-CONTAINING PROTEIN"/>
    <property type="match status" value="1"/>
</dbReference>
<sequence>MDKGAIIASYEPVVDIVARPQEFSGEQPIQSILEYLEGLNEDQRTALQKLIQEFRNLFSTYDADVGHCNVTQHKIDTEYCQKSFNKLKQALTTSRALTYPRTNEDFILDTDTSNEGKEAVLSQKIGNEECVVAYFSKSLDESNVGYILEVDLDYSSDLHDEHSDSLFPFAPENKPPPNCKEPRLLTTLEPKTKYVLHYSNILKLGSHELQVSHESTKPCKYCRKLVNGLV</sequence>
<evidence type="ECO:0000259" key="1">
    <source>
        <dbReference type="Pfam" id="PF17919"/>
    </source>
</evidence>
<dbReference type="AlphaFoldDB" id="A0A8X6U8R9"/>
<protein>
    <submittedName>
        <fullName evidence="2">Retrovirus-related Pol polyprotein from transposon 297</fullName>
    </submittedName>
</protein>
<dbReference type="SUPFAM" id="SSF56672">
    <property type="entry name" value="DNA/RNA polymerases"/>
    <property type="match status" value="1"/>
</dbReference>
<dbReference type="OrthoDB" id="6158722at2759"/>
<dbReference type="EMBL" id="BMAW01025514">
    <property type="protein sequence ID" value="GFT92843.1"/>
    <property type="molecule type" value="Genomic_DNA"/>
</dbReference>
<reference evidence="2" key="1">
    <citation type="submission" date="2020-08" db="EMBL/GenBank/DDBJ databases">
        <title>Multicomponent nature underlies the extraordinary mechanical properties of spider dragline silk.</title>
        <authorList>
            <person name="Kono N."/>
            <person name="Nakamura H."/>
            <person name="Mori M."/>
            <person name="Yoshida Y."/>
            <person name="Ohtoshi R."/>
            <person name="Malay A.D."/>
            <person name="Moran D.A.P."/>
            <person name="Tomita M."/>
            <person name="Numata K."/>
            <person name="Arakawa K."/>
        </authorList>
    </citation>
    <scope>NUCLEOTIDE SEQUENCE</scope>
</reference>
<proteinExistence type="predicted"/>
<comment type="caution">
    <text evidence="2">The sequence shown here is derived from an EMBL/GenBank/DDBJ whole genome shotgun (WGS) entry which is preliminary data.</text>
</comment>
<accession>A0A8X6U8R9</accession>
<dbReference type="Proteomes" id="UP000887013">
    <property type="component" value="Unassembled WGS sequence"/>
</dbReference>
<evidence type="ECO:0000313" key="2">
    <source>
        <dbReference type="EMBL" id="GFT92843.1"/>
    </source>
</evidence>
<name>A0A8X6U8R9_NEPPI</name>
<keyword evidence="3" id="KW-1185">Reference proteome</keyword>
<dbReference type="PANTHER" id="PTHR34072">
    <property type="entry name" value="ENZYMATIC POLYPROTEIN-RELATED"/>
    <property type="match status" value="1"/>
</dbReference>
<gene>
    <name evidence="2" type="primary">pol_3308</name>
    <name evidence="2" type="ORF">NPIL_694261</name>
</gene>
<dbReference type="Pfam" id="PF17919">
    <property type="entry name" value="RT_RNaseH_2"/>
    <property type="match status" value="1"/>
</dbReference>
<feature type="domain" description="Reverse transcriptase/retrotransposon-derived protein RNase H-like" evidence="1">
    <location>
        <begin position="77"/>
        <end position="144"/>
    </location>
</feature>
<dbReference type="GO" id="GO:0071897">
    <property type="term" value="P:DNA biosynthetic process"/>
    <property type="evidence" value="ECO:0007669"/>
    <property type="project" value="UniProtKB-ARBA"/>
</dbReference>